<evidence type="ECO:0000313" key="2">
    <source>
        <dbReference type="EMBL" id="KUQ80377.1"/>
    </source>
</evidence>
<keyword evidence="3" id="KW-1185">Reference proteome</keyword>
<dbReference type="AlphaFoldDB" id="A0A0X4EFC3"/>
<keyword evidence="1" id="KW-1133">Transmembrane helix</keyword>
<dbReference type="EMBL" id="LRCR01000045">
    <property type="protein sequence ID" value="KUQ80377.1"/>
    <property type="molecule type" value="Genomic_DNA"/>
</dbReference>
<dbReference type="Proteomes" id="UP000064715">
    <property type="component" value="Unassembled WGS sequence"/>
</dbReference>
<comment type="caution">
    <text evidence="2">The sequence shown here is derived from an EMBL/GenBank/DDBJ whole genome shotgun (WGS) entry which is preliminary data.</text>
</comment>
<name>A0A0X4EFC3_9ENTR</name>
<sequence length="79" mass="9006">MRTFIEIIFSLAIGLISFVLYTRWLFILIPAEWAYTVMDHFGTHGIEELEDTLVDIASLIGLLPAILTGLLVRKVVKRM</sequence>
<feature type="transmembrane region" description="Helical" evidence="1">
    <location>
        <begin position="7"/>
        <end position="33"/>
    </location>
</feature>
<keyword evidence="1" id="KW-0812">Transmembrane</keyword>
<reference evidence="3" key="1">
    <citation type="submission" date="2016-01" db="EMBL/GenBank/DDBJ databases">
        <title>WGS of SAMN04407783.</title>
        <authorList>
            <person name="Adams M."/>
            <person name="Sutton G."/>
            <person name="Nelson K."/>
            <person name="Thaden J."/>
            <person name="Fowler V."/>
            <person name="Mccorrison J."/>
            <person name="Sanka R."/>
            <person name="Brinkac L."/>
            <person name="Nierman W."/>
        </authorList>
    </citation>
    <scope>NUCLEOTIDE SEQUENCE [LARGE SCALE GENOMIC DNA]</scope>
    <source>
        <strain evidence="3">GN04363</strain>
    </source>
</reference>
<evidence type="ECO:0000256" key="1">
    <source>
        <dbReference type="SAM" id="Phobius"/>
    </source>
</evidence>
<protein>
    <submittedName>
        <fullName evidence="2">Uncharacterized protein</fullName>
    </submittedName>
</protein>
<keyword evidence="1" id="KW-0472">Membrane</keyword>
<accession>A0A0X4EFC3</accession>
<evidence type="ECO:0000313" key="3">
    <source>
        <dbReference type="Proteomes" id="UP000064715"/>
    </source>
</evidence>
<organism evidence="2 3">
    <name type="scientific">Enterobacter genomosp. O</name>
    <dbReference type="NCBI Taxonomy" id="2364150"/>
    <lineage>
        <taxon>Bacteria</taxon>
        <taxon>Pseudomonadati</taxon>
        <taxon>Pseudomonadota</taxon>
        <taxon>Gammaproteobacteria</taxon>
        <taxon>Enterobacterales</taxon>
        <taxon>Enterobacteriaceae</taxon>
        <taxon>Enterobacter</taxon>
        <taxon>Enterobacter cloacae complex</taxon>
        <taxon>Enterobacter cloacae complex clade O</taxon>
    </lineage>
</organism>
<feature type="transmembrane region" description="Helical" evidence="1">
    <location>
        <begin position="53"/>
        <end position="72"/>
    </location>
</feature>
<gene>
    <name evidence="2" type="ORF">AWI28_02980</name>
</gene>
<proteinExistence type="predicted"/>